<dbReference type="AlphaFoldDB" id="A0A1M2W6N6"/>
<keyword evidence="2" id="KW-1185">Reference proteome</keyword>
<dbReference type="EMBL" id="MNAD01000154">
    <property type="protein sequence ID" value="OJT15517.1"/>
    <property type="molecule type" value="Genomic_DNA"/>
</dbReference>
<sequence length="136" mass="15585">MPSPDNPSTASHIAYRQNAPGLEPVTRAVAPDLTPEEVQARLTKWQLYDAHFKKLNEDAVALYTQFELNEETINAMIWPTDSYTKTQIYKLEHFLRLYHEGRCRELLDMLTTLLAVLRKVCEAQNDPVDIPLASLD</sequence>
<organism evidence="1 2">
    <name type="scientific">Trametes pubescens</name>
    <name type="common">White-rot fungus</name>
    <dbReference type="NCBI Taxonomy" id="154538"/>
    <lineage>
        <taxon>Eukaryota</taxon>
        <taxon>Fungi</taxon>
        <taxon>Dikarya</taxon>
        <taxon>Basidiomycota</taxon>
        <taxon>Agaricomycotina</taxon>
        <taxon>Agaricomycetes</taxon>
        <taxon>Polyporales</taxon>
        <taxon>Polyporaceae</taxon>
        <taxon>Trametes</taxon>
    </lineage>
</organism>
<gene>
    <name evidence="1" type="ORF">TRAPUB_7210</name>
</gene>
<name>A0A1M2W6N6_TRAPU</name>
<dbReference type="Proteomes" id="UP000184267">
    <property type="component" value="Unassembled WGS sequence"/>
</dbReference>
<comment type="caution">
    <text evidence="1">The sequence shown here is derived from an EMBL/GenBank/DDBJ whole genome shotgun (WGS) entry which is preliminary data.</text>
</comment>
<proteinExistence type="predicted"/>
<evidence type="ECO:0000313" key="2">
    <source>
        <dbReference type="Proteomes" id="UP000184267"/>
    </source>
</evidence>
<accession>A0A1M2W6N6</accession>
<protein>
    <submittedName>
        <fullName evidence="1">Uncharacterized protein</fullName>
    </submittedName>
</protein>
<evidence type="ECO:0000313" key="1">
    <source>
        <dbReference type="EMBL" id="OJT15517.1"/>
    </source>
</evidence>
<reference evidence="1 2" key="1">
    <citation type="submission" date="2016-10" db="EMBL/GenBank/DDBJ databases">
        <title>Genome sequence of the basidiomycete white-rot fungus Trametes pubescens.</title>
        <authorList>
            <person name="Makela M.R."/>
            <person name="Granchi Z."/>
            <person name="Peng M."/>
            <person name="De Vries R.P."/>
            <person name="Grigoriev I."/>
            <person name="Riley R."/>
            <person name="Hilden K."/>
        </authorList>
    </citation>
    <scope>NUCLEOTIDE SEQUENCE [LARGE SCALE GENOMIC DNA]</scope>
    <source>
        <strain evidence="1 2">FBCC735</strain>
    </source>
</reference>